<accession>A0A3S9PLS3</accession>
<evidence type="ECO:0000256" key="1">
    <source>
        <dbReference type="ARBA" id="ARBA00023015"/>
    </source>
</evidence>
<dbReference type="InterPro" id="IPR011991">
    <property type="entry name" value="ArsR-like_HTH"/>
</dbReference>
<reference evidence="5 6" key="1">
    <citation type="submission" date="2018-12" db="EMBL/GenBank/DDBJ databases">
        <title>The whole draft genome of Streptomyce luteoverticillatus CGMCC 15060.</title>
        <authorList>
            <person name="Feng Z."/>
            <person name="Chen G."/>
            <person name="Zhang J."/>
            <person name="Zhu H."/>
            <person name="Yu X."/>
            <person name="Zhang W."/>
            <person name="Zhang X."/>
        </authorList>
    </citation>
    <scope>NUCLEOTIDE SEQUENCE [LARGE SCALE GENOMIC DNA]</scope>
    <source>
        <strain evidence="5 6">CGMCC 15060</strain>
    </source>
</reference>
<dbReference type="EMBL" id="CP034587">
    <property type="protein sequence ID" value="AZQ73287.1"/>
    <property type="molecule type" value="Genomic_DNA"/>
</dbReference>
<dbReference type="AlphaFoldDB" id="A0A3S9PLS3"/>
<gene>
    <name evidence="5" type="ORF">EKH77_20555</name>
</gene>
<evidence type="ECO:0000256" key="2">
    <source>
        <dbReference type="ARBA" id="ARBA00023125"/>
    </source>
</evidence>
<keyword evidence="6" id="KW-1185">Reference proteome</keyword>
<protein>
    <submittedName>
        <fullName evidence="5">ArsR family transcriptional regulator</fullName>
    </submittedName>
</protein>
<evidence type="ECO:0000313" key="5">
    <source>
        <dbReference type="EMBL" id="AZQ73287.1"/>
    </source>
</evidence>
<dbReference type="InterPro" id="IPR036390">
    <property type="entry name" value="WH_DNA-bd_sf"/>
</dbReference>
<dbReference type="PANTHER" id="PTHR43132">
    <property type="entry name" value="ARSENICAL RESISTANCE OPERON REPRESSOR ARSR-RELATED"/>
    <property type="match status" value="1"/>
</dbReference>
<dbReference type="GO" id="GO:0003700">
    <property type="term" value="F:DNA-binding transcription factor activity"/>
    <property type="evidence" value="ECO:0007669"/>
    <property type="project" value="InterPro"/>
</dbReference>
<dbReference type="PANTHER" id="PTHR43132:SF8">
    <property type="entry name" value="HTH-TYPE TRANSCRIPTIONAL REGULATOR KMTR"/>
    <property type="match status" value="1"/>
</dbReference>
<dbReference type="OrthoDB" id="9815653at2"/>
<name>A0A3S9PLS3_STRLT</name>
<dbReference type="Proteomes" id="UP000267900">
    <property type="component" value="Chromosome"/>
</dbReference>
<evidence type="ECO:0000313" key="6">
    <source>
        <dbReference type="Proteomes" id="UP000267900"/>
    </source>
</evidence>
<dbReference type="InterPro" id="IPR036388">
    <property type="entry name" value="WH-like_DNA-bd_sf"/>
</dbReference>
<dbReference type="GO" id="GO:0003677">
    <property type="term" value="F:DNA binding"/>
    <property type="evidence" value="ECO:0007669"/>
    <property type="project" value="UniProtKB-KW"/>
</dbReference>
<dbReference type="SUPFAM" id="SSF46785">
    <property type="entry name" value="Winged helix' DNA-binding domain"/>
    <property type="match status" value="1"/>
</dbReference>
<proteinExistence type="predicted"/>
<evidence type="ECO:0000259" key="4">
    <source>
        <dbReference type="SMART" id="SM00418"/>
    </source>
</evidence>
<keyword evidence="2" id="KW-0238">DNA-binding</keyword>
<dbReference type="Gene3D" id="1.10.10.10">
    <property type="entry name" value="Winged helix-like DNA-binding domain superfamily/Winged helix DNA-binding domain"/>
    <property type="match status" value="1"/>
</dbReference>
<dbReference type="InterPro" id="IPR051011">
    <property type="entry name" value="Metal_resp_trans_reg"/>
</dbReference>
<sequence length="139" mass="14678">MTTAVPAGAAWAVCHVVTHILGWRGADSIVSAVAEPFRPTTPPGRGERRAVLRVHFTPGPDPLTPLLGRTRAGVLRRLVQRHSTTTLADGLGISVASASMHAKALREAGLVVTRREGKTAWHQCSGLGLDLLGDRPAIV</sequence>
<dbReference type="SMART" id="SM00418">
    <property type="entry name" value="HTH_ARSR"/>
    <property type="match status" value="1"/>
</dbReference>
<dbReference type="PRINTS" id="PR00778">
    <property type="entry name" value="HTHARSR"/>
</dbReference>
<organism evidence="5 6">
    <name type="scientific">Streptomyces luteoverticillatus</name>
    <name type="common">Streptoverticillium luteoverticillatus</name>
    <dbReference type="NCBI Taxonomy" id="66425"/>
    <lineage>
        <taxon>Bacteria</taxon>
        <taxon>Bacillati</taxon>
        <taxon>Actinomycetota</taxon>
        <taxon>Actinomycetes</taxon>
        <taxon>Kitasatosporales</taxon>
        <taxon>Streptomycetaceae</taxon>
        <taxon>Streptomyces</taxon>
    </lineage>
</organism>
<keyword evidence="1" id="KW-0805">Transcription regulation</keyword>
<evidence type="ECO:0000256" key="3">
    <source>
        <dbReference type="ARBA" id="ARBA00023163"/>
    </source>
</evidence>
<dbReference type="CDD" id="cd00090">
    <property type="entry name" value="HTH_ARSR"/>
    <property type="match status" value="1"/>
</dbReference>
<keyword evidence="3" id="KW-0804">Transcription</keyword>
<feature type="domain" description="HTH arsR-type" evidence="4">
    <location>
        <begin position="61"/>
        <end position="133"/>
    </location>
</feature>
<dbReference type="InterPro" id="IPR001845">
    <property type="entry name" value="HTH_ArsR_DNA-bd_dom"/>
</dbReference>
<dbReference type="Pfam" id="PF12840">
    <property type="entry name" value="HTH_20"/>
    <property type="match status" value="1"/>
</dbReference>